<dbReference type="GO" id="GO:1990810">
    <property type="term" value="P:microtubule anchoring at mitotic spindle pole body"/>
    <property type="evidence" value="ECO:0007669"/>
    <property type="project" value="TreeGrafter"/>
</dbReference>
<evidence type="ECO:0000256" key="1">
    <source>
        <dbReference type="SAM" id="MobiDB-lite"/>
    </source>
</evidence>
<dbReference type="PANTHER" id="PTHR16220">
    <property type="entry name" value="WD REPEAT PROTEIN 8-RELATED"/>
    <property type="match status" value="1"/>
</dbReference>
<feature type="region of interest" description="Disordered" evidence="1">
    <location>
        <begin position="477"/>
        <end position="496"/>
    </location>
</feature>
<proteinExistence type="predicted"/>
<name>A0A9W8NGP2_9PEZI</name>
<dbReference type="Proteomes" id="UP001148614">
    <property type="component" value="Unassembled WGS sequence"/>
</dbReference>
<dbReference type="PANTHER" id="PTHR16220:SF0">
    <property type="entry name" value="WD REPEAT-CONTAINING PROTEIN WRAP73"/>
    <property type="match status" value="1"/>
</dbReference>
<evidence type="ECO:0000313" key="2">
    <source>
        <dbReference type="EMBL" id="KAJ3575549.1"/>
    </source>
</evidence>
<gene>
    <name evidence="2" type="ORF">NPX13_g4001</name>
</gene>
<dbReference type="OrthoDB" id="308690at2759"/>
<reference evidence="2" key="1">
    <citation type="submission" date="2022-07" db="EMBL/GenBank/DDBJ databases">
        <title>Genome Sequence of Xylaria arbuscula.</title>
        <authorList>
            <person name="Buettner E."/>
        </authorList>
    </citation>
    <scope>NUCLEOTIDE SEQUENCE</scope>
    <source>
        <strain evidence="2">VT107</strain>
    </source>
</reference>
<organism evidence="2 3">
    <name type="scientific">Xylaria arbuscula</name>
    <dbReference type="NCBI Taxonomy" id="114810"/>
    <lineage>
        <taxon>Eukaryota</taxon>
        <taxon>Fungi</taxon>
        <taxon>Dikarya</taxon>
        <taxon>Ascomycota</taxon>
        <taxon>Pezizomycotina</taxon>
        <taxon>Sordariomycetes</taxon>
        <taxon>Xylariomycetidae</taxon>
        <taxon>Xylariales</taxon>
        <taxon>Xylariaceae</taxon>
        <taxon>Xylaria</taxon>
    </lineage>
</organism>
<dbReference type="VEuPathDB" id="FungiDB:F4678DRAFT_216011"/>
<accession>A0A9W8NGP2</accession>
<dbReference type="GO" id="GO:1990811">
    <property type="term" value="C:MWP complex"/>
    <property type="evidence" value="ECO:0007669"/>
    <property type="project" value="TreeGrafter"/>
</dbReference>
<dbReference type="GO" id="GO:0005815">
    <property type="term" value="C:microtubule organizing center"/>
    <property type="evidence" value="ECO:0007669"/>
    <property type="project" value="TreeGrafter"/>
</dbReference>
<keyword evidence="3" id="KW-1185">Reference proteome</keyword>
<dbReference type="AlphaFoldDB" id="A0A9W8NGP2"/>
<evidence type="ECO:0000313" key="3">
    <source>
        <dbReference type="Proteomes" id="UP001148614"/>
    </source>
</evidence>
<dbReference type="Gene3D" id="2.130.10.10">
    <property type="entry name" value="YVTN repeat-like/Quinoprotein amine dehydrogenase"/>
    <property type="match status" value="1"/>
</dbReference>
<protein>
    <submittedName>
        <fullName evidence="2">Uncharacterized protein</fullName>
    </submittedName>
</protein>
<dbReference type="EMBL" id="JANPWZ010000534">
    <property type="protein sequence ID" value="KAJ3575549.1"/>
    <property type="molecule type" value="Genomic_DNA"/>
</dbReference>
<sequence>MHFTKPFKSSPYSILSPDGNYVATLLPTSIIVRSISSLGIIQTIKLPSDAHNGVTSFAWSPSSTRLLVSLADQFHVFSAPSGNLHGLVQIPPPPGTKPAFASFGATDDEVCVFSPVGIKLTIFNVESSKAVEISNPKFFSAVAALKGCSFRPNTHHMALLTRTAGKDMVSIHSADTRELQRSWCPETVDAQGLSWTPDGRWLVVWDSPAHGTRVLFCTHDGHVYKDWRGDLSNSALDDNMDQYAPGVKTLAFSPNGRYTAAADGSNRISIFNHRLVEEVRLHHASTVEPVETLQIWQEQMELRAGQRAFPSFVRATQAVSPPGLSPSSTSETRHGCNLAKFDASSSLLASRLEDAPSTIWIWDVPTSELRAVLMYHANVSKVEWHPSKPELLLMRCEGEAYSGLAFFWDPLSSGPCPIDFSRHLPSAKVSGRTDATWLETIADSAAFFFTDHANYILASLADTDLGAETALPWTTQTAPNSHVNSENSRGFNVSNISSDDMDSTDIDEAINELDDTFHFKKSPVP</sequence>
<feature type="compositionally biased region" description="Polar residues" evidence="1">
    <location>
        <begin position="477"/>
        <end position="493"/>
    </location>
</feature>
<dbReference type="InterPro" id="IPR052778">
    <property type="entry name" value="Centrosome-WD_assoc"/>
</dbReference>
<dbReference type="SUPFAM" id="SSF82171">
    <property type="entry name" value="DPP6 N-terminal domain-like"/>
    <property type="match status" value="1"/>
</dbReference>
<dbReference type="InterPro" id="IPR015943">
    <property type="entry name" value="WD40/YVTN_repeat-like_dom_sf"/>
</dbReference>
<comment type="caution">
    <text evidence="2">The sequence shown here is derived from an EMBL/GenBank/DDBJ whole genome shotgun (WGS) entry which is preliminary data.</text>
</comment>